<evidence type="ECO:0008006" key="3">
    <source>
        <dbReference type="Google" id="ProtNLM"/>
    </source>
</evidence>
<evidence type="ECO:0000313" key="1">
    <source>
        <dbReference type="EMBL" id="MFD2581629.1"/>
    </source>
</evidence>
<sequence>MKKIIIILFFLCPFLLKAQYGKEVIANASQQLYVYLGSFAPNDASNYQKMKVEILGGAWESYQTGETVFYISNRNELRITKFTNGGLSDRYSLHAYNNPNGNLDFYLITNSWTAMAVKSCMLGGNAIQLITNTVSETLPSGLVEITPLNIRPIQTSDHDGNMAINMASTDANYKLSVNGKIRTKEVKVEAANWPDYVFEEGYDLGTLKGLESYIKVNKHLPGIPSAKEIEANGIAVSEMLKLQQQKIEELTLHLIEKDKLLSIEKETNKKQQAQIDSVIKELTNMKKNRRSRS</sequence>
<protein>
    <recommendedName>
        <fullName evidence="3">DUF4450 domain-containing protein</fullName>
    </recommendedName>
</protein>
<organism evidence="1 2">
    <name type="scientific">Pedobacter vanadiisoli</name>
    <dbReference type="NCBI Taxonomy" id="1761975"/>
    <lineage>
        <taxon>Bacteria</taxon>
        <taxon>Pseudomonadati</taxon>
        <taxon>Bacteroidota</taxon>
        <taxon>Sphingobacteriia</taxon>
        <taxon>Sphingobacteriales</taxon>
        <taxon>Sphingobacteriaceae</taxon>
        <taxon>Pedobacter</taxon>
    </lineage>
</organism>
<proteinExistence type="predicted"/>
<evidence type="ECO:0000313" key="2">
    <source>
        <dbReference type="Proteomes" id="UP001597461"/>
    </source>
</evidence>
<gene>
    <name evidence="1" type="ORF">ACFSR6_03945</name>
</gene>
<dbReference type="RefSeq" id="WP_379075225.1">
    <property type="nucleotide sequence ID" value="NZ_JBHULL010000004.1"/>
</dbReference>
<dbReference type="Proteomes" id="UP001597461">
    <property type="component" value="Unassembled WGS sequence"/>
</dbReference>
<name>A0ABW5MGP7_9SPHI</name>
<reference evidence="2" key="1">
    <citation type="journal article" date="2019" name="Int. J. Syst. Evol. Microbiol.">
        <title>The Global Catalogue of Microorganisms (GCM) 10K type strain sequencing project: providing services to taxonomists for standard genome sequencing and annotation.</title>
        <authorList>
            <consortium name="The Broad Institute Genomics Platform"/>
            <consortium name="The Broad Institute Genome Sequencing Center for Infectious Disease"/>
            <person name="Wu L."/>
            <person name="Ma J."/>
        </authorList>
    </citation>
    <scope>NUCLEOTIDE SEQUENCE [LARGE SCALE GENOMIC DNA]</scope>
    <source>
        <strain evidence="2">KCTC 42866</strain>
    </source>
</reference>
<comment type="caution">
    <text evidence="1">The sequence shown here is derived from an EMBL/GenBank/DDBJ whole genome shotgun (WGS) entry which is preliminary data.</text>
</comment>
<accession>A0ABW5MGP7</accession>
<dbReference type="EMBL" id="JBHULL010000004">
    <property type="protein sequence ID" value="MFD2581629.1"/>
    <property type="molecule type" value="Genomic_DNA"/>
</dbReference>
<keyword evidence="2" id="KW-1185">Reference proteome</keyword>